<reference evidence="1 2" key="1">
    <citation type="submission" date="2024-09" db="EMBL/GenBank/DDBJ databases">
        <authorList>
            <person name="Sun Q."/>
            <person name="Mori K."/>
        </authorList>
    </citation>
    <scope>NUCLEOTIDE SEQUENCE [LARGE SCALE GENOMIC DNA]</scope>
    <source>
        <strain evidence="1 2">NCAIM B.02415</strain>
    </source>
</reference>
<proteinExistence type="predicted"/>
<name>A0ABV6LHQ7_9SPHI</name>
<evidence type="ECO:0000313" key="1">
    <source>
        <dbReference type="EMBL" id="MFC0518925.1"/>
    </source>
</evidence>
<dbReference type="EMBL" id="JBHLTS010000080">
    <property type="protein sequence ID" value="MFC0518925.1"/>
    <property type="molecule type" value="Genomic_DNA"/>
</dbReference>
<comment type="caution">
    <text evidence="1">The sequence shown here is derived from an EMBL/GenBank/DDBJ whole genome shotgun (WGS) entry which is preliminary data.</text>
</comment>
<gene>
    <name evidence="1" type="ORF">ACFFGT_32220</name>
</gene>
<evidence type="ECO:0000313" key="2">
    <source>
        <dbReference type="Proteomes" id="UP001589828"/>
    </source>
</evidence>
<organism evidence="1 2">
    <name type="scientific">Mucilaginibacter angelicae</name>
    <dbReference type="NCBI Taxonomy" id="869718"/>
    <lineage>
        <taxon>Bacteria</taxon>
        <taxon>Pseudomonadati</taxon>
        <taxon>Bacteroidota</taxon>
        <taxon>Sphingobacteriia</taxon>
        <taxon>Sphingobacteriales</taxon>
        <taxon>Sphingobacteriaceae</taxon>
        <taxon>Mucilaginibacter</taxon>
    </lineage>
</organism>
<protein>
    <submittedName>
        <fullName evidence="1">Uncharacterized protein</fullName>
    </submittedName>
</protein>
<accession>A0ABV6LHQ7</accession>
<dbReference type="RefSeq" id="WP_377026628.1">
    <property type="nucleotide sequence ID" value="NZ_JBHLTS010000080.1"/>
</dbReference>
<keyword evidence="2" id="KW-1185">Reference proteome</keyword>
<dbReference type="Proteomes" id="UP001589828">
    <property type="component" value="Unassembled WGS sequence"/>
</dbReference>
<sequence length="337" mass="39423">MKPYANLKFSITVLFLFVFNPYVFCTDLLDNVTAKTKLINDLKDVYRAYDINHKVADQKELINVYSDAGGDIKKMLVDYINVCNALKKVHFFNDTLNNYVQHYLNLTIQNYKTAKISGFNSVTFKNSYKVYLKESDKYFNYIASAYPMKRFVSMSEKQYWQLNDKKNYIKSPNYTAYEKLKVKDLKAGLALLEKTGSPAANFQEYSIYQIEIADQYVKHNGKLGDNSNELAIRKYRAILSKKQYSVYLFESWLKWRAVTQQYNGLSKMSEIPNDKYDEVRQQVALTILNTVSTNPKDKMAINEFLLMATHDIVRRFGAYEFGNQNTLEYHEIFDDVK</sequence>